<accession>A0AAD4BY70</accession>
<gene>
    <name evidence="2" type="ORF">L210DRAFT_3396580</name>
</gene>
<keyword evidence="3" id="KW-1185">Reference proteome</keyword>
<name>A0AAD4BY70_BOLED</name>
<dbReference type="EMBL" id="WHUW01000008">
    <property type="protein sequence ID" value="KAF8443002.1"/>
    <property type="molecule type" value="Genomic_DNA"/>
</dbReference>
<reference evidence="2" key="2">
    <citation type="journal article" date="2020" name="Nat. Commun.">
        <title>Large-scale genome sequencing of mycorrhizal fungi provides insights into the early evolution of symbiotic traits.</title>
        <authorList>
            <person name="Miyauchi S."/>
            <person name="Kiss E."/>
            <person name="Kuo A."/>
            <person name="Drula E."/>
            <person name="Kohler A."/>
            <person name="Sanchez-Garcia M."/>
            <person name="Morin E."/>
            <person name="Andreopoulos B."/>
            <person name="Barry K.W."/>
            <person name="Bonito G."/>
            <person name="Buee M."/>
            <person name="Carver A."/>
            <person name="Chen C."/>
            <person name="Cichocki N."/>
            <person name="Clum A."/>
            <person name="Culley D."/>
            <person name="Crous P.W."/>
            <person name="Fauchery L."/>
            <person name="Girlanda M."/>
            <person name="Hayes R.D."/>
            <person name="Keri Z."/>
            <person name="LaButti K."/>
            <person name="Lipzen A."/>
            <person name="Lombard V."/>
            <person name="Magnuson J."/>
            <person name="Maillard F."/>
            <person name="Murat C."/>
            <person name="Nolan M."/>
            <person name="Ohm R.A."/>
            <person name="Pangilinan J."/>
            <person name="Pereira M.F."/>
            <person name="Perotto S."/>
            <person name="Peter M."/>
            <person name="Pfister S."/>
            <person name="Riley R."/>
            <person name="Sitrit Y."/>
            <person name="Stielow J.B."/>
            <person name="Szollosi G."/>
            <person name="Zifcakova L."/>
            <person name="Stursova M."/>
            <person name="Spatafora J.W."/>
            <person name="Tedersoo L."/>
            <person name="Vaario L.M."/>
            <person name="Yamada A."/>
            <person name="Yan M."/>
            <person name="Wang P."/>
            <person name="Xu J."/>
            <person name="Bruns T."/>
            <person name="Baldrian P."/>
            <person name="Vilgalys R."/>
            <person name="Dunand C."/>
            <person name="Henrissat B."/>
            <person name="Grigoriev I.V."/>
            <person name="Hibbett D."/>
            <person name="Nagy L.G."/>
            <person name="Martin F.M."/>
        </authorList>
    </citation>
    <scope>NUCLEOTIDE SEQUENCE</scope>
    <source>
        <strain evidence="2">BED1</strain>
    </source>
</reference>
<proteinExistence type="predicted"/>
<comment type="caution">
    <text evidence="2">The sequence shown here is derived from an EMBL/GenBank/DDBJ whole genome shotgun (WGS) entry which is preliminary data.</text>
</comment>
<dbReference type="Pfam" id="PF20231">
    <property type="entry name" value="DUF6589"/>
    <property type="match status" value="1"/>
</dbReference>
<organism evidence="2 3">
    <name type="scientific">Boletus edulis BED1</name>
    <dbReference type="NCBI Taxonomy" id="1328754"/>
    <lineage>
        <taxon>Eukaryota</taxon>
        <taxon>Fungi</taxon>
        <taxon>Dikarya</taxon>
        <taxon>Basidiomycota</taxon>
        <taxon>Agaricomycotina</taxon>
        <taxon>Agaricomycetes</taxon>
        <taxon>Agaricomycetidae</taxon>
        <taxon>Boletales</taxon>
        <taxon>Boletineae</taxon>
        <taxon>Boletaceae</taxon>
        <taxon>Boletoideae</taxon>
        <taxon>Boletus</taxon>
    </lineage>
</organism>
<feature type="domain" description="DUF6589" evidence="1">
    <location>
        <begin position="1"/>
        <end position="317"/>
    </location>
</feature>
<reference evidence="2" key="1">
    <citation type="submission" date="2019-10" db="EMBL/GenBank/DDBJ databases">
        <authorList>
            <consortium name="DOE Joint Genome Institute"/>
            <person name="Kuo A."/>
            <person name="Miyauchi S."/>
            <person name="Kiss E."/>
            <person name="Drula E."/>
            <person name="Kohler A."/>
            <person name="Sanchez-Garcia M."/>
            <person name="Andreopoulos B."/>
            <person name="Barry K.W."/>
            <person name="Bonito G."/>
            <person name="Buee M."/>
            <person name="Carver A."/>
            <person name="Chen C."/>
            <person name="Cichocki N."/>
            <person name="Clum A."/>
            <person name="Culley D."/>
            <person name="Crous P.W."/>
            <person name="Fauchery L."/>
            <person name="Girlanda M."/>
            <person name="Hayes R."/>
            <person name="Keri Z."/>
            <person name="LaButti K."/>
            <person name="Lipzen A."/>
            <person name="Lombard V."/>
            <person name="Magnuson J."/>
            <person name="Maillard F."/>
            <person name="Morin E."/>
            <person name="Murat C."/>
            <person name="Nolan M."/>
            <person name="Ohm R."/>
            <person name="Pangilinan J."/>
            <person name="Pereira M."/>
            <person name="Perotto S."/>
            <person name="Peter M."/>
            <person name="Riley R."/>
            <person name="Sitrit Y."/>
            <person name="Stielow B."/>
            <person name="Szollosi G."/>
            <person name="Zifcakova L."/>
            <person name="Stursova M."/>
            <person name="Spatafora J.W."/>
            <person name="Tedersoo L."/>
            <person name="Vaario L.-M."/>
            <person name="Yamada A."/>
            <person name="Yan M."/>
            <person name="Wang P."/>
            <person name="Xu J."/>
            <person name="Bruns T."/>
            <person name="Baldrian P."/>
            <person name="Vilgalys R."/>
            <person name="Henrissat B."/>
            <person name="Grigoriev I.V."/>
            <person name="Hibbett D."/>
            <person name="Nagy L.G."/>
            <person name="Martin F.M."/>
        </authorList>
    </citation>
    <scope>NUCLEOTIDE SEQUENCE</scope>
    <source>
        <strain evidence="2">BED1</strain>
    </source>
</reference>
<dbReference type="InterPro" id="IPR046496">
    <property type="entry name" value="DUF6589"/>
</dbReference>
<evidence type="ECO:0000313" key="3">
    <source>
        <dbReference type="Proteomes" id="UP001194468"/>
    </source>
</evidence>
<protein>
    <recommendedName>
        <fullName evidence="1">DUF6589 domain-containing protein</fullName>
    </recommendedName>
</protein>
<dbReference type="AlphaFoldDB" id="A0AAD4BY70"/>
<evidence type="ECO:0000313" key="2">
    <source>
        <dbReference type="EMBL" id="KAF8443002.1"/>
    </source>
</evidence>
<evidence type="ECO:0000259" key="1">
    <source>
        <dbReference type="Pfam" id="PF20231"/>
    </source>
</evidence>
<dbReference type="Proteomes" id="UP001194468">
    <property type="component" value="Unassembled WGS sequence"/>
</dbReference>
<sequence>MDLTNSTVTGNIQSVVELLRQGGIENPSHPNKSNSEIPDASEYIILFHGDLGTGERLRAALQCRSIENTPWNRMQHVIFIPGLFHLKMACADALWRTFLQPSAAREDETSLMHDVGILRPRETGIYGSKPGFRRMHQLIIYDGICRRLDCWHVEARSRNPCHDTLESFAASEPSFEDLQDVANKMAQTYVANHQIRRMRKHESSHRDEQYENALLLNKYMLLYEELSYAMNHGDIGRVEACTIIWILIFKATGKHKYALQMTQFLCDIHFKFPEGLRLMMVESRAVRYHLLINPTGHGGKFRGVDWCVELNNLFTKV</sequence>